<dbReference type="OrthoDB" id="3036049at2759"/>
<evidence type="ECO:0000313" key="2">
    <source>
        <dbReference type="EMBL" id="PCH44675.1"/>
    </source>
</evidence>
<dbReference type="Proteomes" id="UP000218811">
    <property type="component" value="Unassembled WGS sequence"/>
</dbReference>
<gene>
    <name evidence="2" type="ORF">WOLCODRAFT_165315</name>
</gene>
<proteinExistence type="predicted"/>
<protein>
    <recommendedName>
        <fullName evidence="1">BTB domain-containing protein</fullName>
    </recommendedName>
</protein>
<feature type="domain" description="BTB" evidence="1">
    <location>
        <begin position="39"/>
        <end position="110"/>
    </location>
</feature>
<evidence type="ECO:0000313" key="3">
    <source>
        <dbReference type="Proteomes" id="UP000218811"/>
    </source>
</evidence>
<dbReference type="EMBL" id="KB468168">
    <property type="protein sequence ID" value="PCH44675.1"/>
    <property type="molecule type" value="Genomic_DNA"/>
</dbReference>
<reference evidence="2 3" key="1">
    <citation type="journal article" date="2012" name="Science">
        <title>The Paleozoic origin of enzymatic lignin decomposition reconstructed from 31 fungal genomes.</title>
        <authorList>
            <person name="Floudas D."/>
            <person name="Binder M."/>
            <person name="Riley R."/>
            <person name="Barry K."/>
            <person name="Blanchette R.A."/>
            <person name="Henrissat B."/>
            <person name="Martinez A.T."/>
            <person name="Otillar R."/>
            <person name="Spatafora J.W."/>
            <person name="Yadav J.S."/>
            <person name="Aerts A."/>
            <person name="Benoit I."/>
            <person name="Boyd A."/>
            <person name="Carlson A."/>
            <person name="Copeland A."/>
            <person name="Coutinho P.M."/>
            <person name="de Vries R.P."/>
            <person name="Ferreira P."/>
            <person name="Findley K."/>
            <person name="Foster B."/>
            <person name="Gaskell J."/>
            <person name="Glotzer D."/>
            <person name="Gorecki P."/>
            <person name="Heitman J."/>
            <person name="Hesse C."/>
            <person name="Hori C."/>
            <person name="Igarashi K."/>
            <person name="Jurgens J.A."/>
            <person name="Kallen N."/>
            <person name="Kersten P."/>
            <person name="Kohler A."/>
            <person name="Kuees U."/>
            <person name="Kumar T.K.A."/>
            <person name="Kuo A."/>
            <person name="LaButti K."/>
            <person name="Larrondo L.F."/>
            <person name="Lindquist E."/>
            <person name="Ling A."/>
            <person name="Lombard V."/>
            <person name="Lucas S."/>
            <person name="Lundell T."/>
            <person name="Martin R."/>
            <person name="McLaughlin D.J."/>
            <person name="Morgenstern I."/>
            <person name="Morin E."/>
            <person name="Murat C."/>
            <person name="Nagy L.G."/>
            <person name="Nolan M."/>
            <person name="Ohm R.A."/>
            <person name="Patyshakuliyeva A."/>
            <person name="Rokas A."/>
            <person name="Ruiz-Duenas F.J."/>
            <person name="Sabat G."/>
            <person name="Salamov A."/>
            <person name="Samejima M."/>
            <person name="Schmutz J."/>
            <person name="Slot J.C."/>
            <person name="St John F."/>
            <person name="Stenlid J."/>
            <person name="Sun H."/>
            <person name="Sun S."/>
            <person name="Syed K."/>
            <person name="Tsang A."/>
            <person name="Wiebenga A."/>
            <person name="Young D."/>
            <person name="Pisabarro A."/>
            <person name="Eastwood D.C."/>
            <person name="Martin F."/>
            <person name="Cullen D."/>
            <person name="Grigoriev I.V."/>
            <person name="Hibbett D.S."/>
        </authorList>
    </citation>
    <scope>NUCLEOTIDE SEQUENCE [LARGE SCALE GENOMIC DNA]</scope>
    <source>
        <strain evidence="2 3">MD-104</strain>
    </source>
</reference>
<dbReference type="AlphaFoldDB" id="A0A2H3JT04"/>
<dbReference type="PROSITE" id="PS50097">
    <property type="entry name" value="BTB"/>
    <property type="match status" value="1"/>
</dbReference>
<name>A0A2H3JT04_WOLCO</name>
<dbReference type="STRING" id="742152.A0A2H3JT04"/>
<accession>A0A2H3JT04</accession>
<keyword evidence="3" id="KW-1185">Reference proteome</keyword>
<sequence length="339" mass="38154">MLSERPLKRQRLCSDSADQLESNLDGELERDNDLWYEDGNVILVAQGVGLRVYRGHLAQRSEVFRDLFTFAKPEQREMFCDCPVIRLDDTCQDIRCFLSALLHGSRLLRPIASADISFAFLASVVRMGNKYHAFDLENHALARLKAFFTDSFSDSELLLDPEDNVHFSMDLTDAIAAVNLARLTNASSMLPVALLMCCGLDAAYILSGVLREDGTLECLSLEDKLRCVEARAILRAEAIVSIDTIFDLLPVHGHTKAVRAMRKTLMENAQYHTNGAELLCSRIPWIRKQSSLQGLEQAVCASCRVTLELKDLKVRKEVWDALPSYFGLDSKTFEEVETE</sequence>
<dbReference type="OMA" id="GILCMAC"/>
<organism evidence="2 3">
    <name type="scientific">Wolfiporia cocos (strain MD-104)</name>
    <name type="common">Brown rot fungus</name>
    <dbReference type="NCBI Taxonomy" id="742152"/>
    <lineage>
        <taxon>Eukaryota</taxon>
        <taxon>Fungi</taxon>
        <taxon>Dikarya</taxon>
        <taxon>Basidiomycota</taxon>
        <taxon>Agaricomycotina</taxon>
        <taxon>Agaricomycetes</taxon>
        <taxon>Polyporales</taxon>
        <taxon>Phaeolaceae</taxon>
        <taxon>Wolfiporia</taxon>
    </lineage>
</organism>
<dbReference type="InterPro" id="IPR011333">
    <property type="entry name" value="SKP1/BTB/POZ_sf"/>
</dbReference>
<dbReference type="InterPro" id="IPR000210">
    <property type="entry name" value="BTB/POZ_dom"/>
</dbReference>
<dbReference type="Gene3D" id="3.30.710.10">
    <property type="entry name" value="Potassium Channel Kv1.1, Chain A"/>
    <property type="match status" value="1"/>
</dbReference>
<evidence type="ECO:0000259" key="1">
    <source>
        <dbReference type="PROSITE" id="PS50097"/>
    </source>
</evidence>